<comment type="caution">
    <text evidence="1">The sequence shown here is derived from an EMBL/GenBank/DDBJ whole genome shotgun (WGS) entry which is preliminary data.</text>
</comment>
<sequence>MISQDYDSISAVDELLRKIRIKESQLKIAQESNMVNVVTALQTQLLELRHHLSESPDSELQALMTLLDD</sequence>
<proteinExistence type="predicted"/>
<evidence type="ECO:0000313" key="1">
    <source>
        <dbReference type="EMBL" id="MBE9023786.1"/>
    </source>
</evidence>
<accession>A0A8J7A0N7</accession>
<name>A0A8J7A0N7_DESMC</name>
<reference evidence="1" key="1">
    <citation type="submission" date="2020-10" db="EMBL/GenBank/DDBJ databases">
        <authorList>
            <person name="Castelo-Branco R."/>
            <person name="Eusebio N."/>
            <person name="Adriana R."/>
            <person name="Vieira A."/>
            <person name="Brugerolle De Fraissinette N."/>
            <person name="Rezende De Castro R."/>
            <person name="Schneider M.P."/>
            <person name="Vasconcelos V."/>
            <person name="Leao P.N."/>
        </authorList>
    </citation>
    <scope>NUCLEOTIDE SEQUENCE</scope>
    <source>
        <strain evidence="1">LEGE 12446</strain>
    </source>
</reference>
<keyword evidence="2" id="KW-1185">Reference proteome</keyword>
<organism evidence="1 2">
    <name type="scientific">Desmonostoc muscorum LEGE 12446</name>
    <dbReference type="NCBI Taxonomy" id="1828758"/>
    <lineage>
        <taxon>Bacteria</taxon>
        <taxon>Bacillati</taxon>
        <taxon>Cyanobacteriota</taxon>
        <taxon>Cyanophyceae</taxon>
        <taxon>Nostocales</taxon>
        <taxon>Nostocaceae</taxon>
        <taxon>Desmonostoc</taxon>
    </lineage>
</organism>
<gene>
    <name evidence="1" type="ORF">IQ276_15500</name>
</gene>
<dbReference type="AlphaFoldDB" id="A0A8J7A0N7"/>
<dbReference type="EMBL" id="JADEXS010000193">
    <property type="protein sequence ID" value="MBE9023786.1"/>
    <property type="molecule type" value="Genomic_DNA"/>
</dbReference>
<protein>
    <submittedName>
        <fullName evidence="1">Uncharacterized protein</fullName>
    </submittedName>
</protein>
<dbReference type="RefSeq" id="WP_190881291.1">
    <property type="nucleotide sequence ID" value="NZ_JADEXS020000001.1"/>
</dbReference>
<dbReference type="Proteomes" id="UP000622533">
    <property type="component" value="Unassembled WGS sequence"/>
</dbReference>
<evidence type="ECO:0000313" key="2">
    <source>
        <dbReference type="Proteomes" id="UP000622533"/>
    </source>
</evidence>